<evidence type="ECO:0000256" key="4">
    <source>
        <dbReference type="ARBA" id="ARBA00022679"/>
    </source>
</evidence>
<evidence type="ECO:0008006" key="9">
    <source>
        <dbReference type="Google" id="ProtNLM"/>
    </source>
</evidence>
<keyword evidence="3" id="KW-0997">Cell inner membrane</keyword>
<gene>
    <name evidence="7" type="ORF">A2557_07250</name>
</gene>
<accession>A0A1F6H334</accession>
<dbReference type="Proteomes" id="UP000177583">
    <property type="component" value="Unassembled WGS sequence"/>
</dbReference>
<keyword evidence="5" id="KW-0472">Membrane</keyword>
<evidence type="ECO:0000256" key="3">
    <source>
        <dbReference type="ARBA" id="ARBA00022519"/>
    </source>
</evidence>
<dbReference type="GO" id="GO:0016746">
    <property type="term" value="F:acyltransferase activity"/>
    <property type="evidence" value="ECO:0007669"/>
    <property type="project" value="UniProtKB-KW"/>
</dbReference>
<keyword evidence="6" id="KW-0012">Acyltransferase</keyword>
<name>A0A1F6H334_9PROT</name>
<keyword evidence="4" id="KW-0808">Transferase</keyword>
<dbReference type="CDD" id="cd07984">
    <property type="entry name" value="LPLAT_LABLAT-like"/>
    <property type="match status" value="1"/>
</dbReference>
<organism evidence="7 8">
    <name type="scientific">Candidatus Lambdaproteobacteria bacterium RIFOXYD2_FULL_56_26</name>
    <dbReference type="NCBI Taxonomy" id="1817773"/>
    <lineage>
        <taxon>Bacteria</taxon>
        <taxon>Pseudomonadati</taxon>
        <taxon>Pseudomonadota</taxon>
        <taxon>Candidatus Lambdaproteobacteria</taxon>
    </lineage>
</organism>
<reference evidence="7 8" key="1">
    <citation type="journal article" date="2016" name="Nat. Commun.">
        <title>Thousands of microbial genomes shed light on interconnected biogeochemical processes in an aquifer system.</title>
        <authorList>
            <person name="Anantharaman K."/>
            <person name="Brown C.T."/>
            <person name="Hug L.A."/>
            <person name="Sharon I."/>
            <person name="Castelle C.J."/>
            <person name="Probst A.J."/>
            <person name="Thomas B.C."/>
            <person name="Singh A."/>
            <person name="Wilkins M.J."/>
            <person name="Karaoz U."/>
            <person name="Brodie E.L."/>
            <person name="Williams K.H."/>
            <person name="Hubbard S.S."/>
            <person name="Banfield J.F."/>
        </authorList>
    </citation>
    <scope>NUCLEOTIDE SEQUENCE [LARGE SCALE GENOMIC DNA]</scope>
</reference>
<evidence type="ECO:0000256" key="2">
    <source>
        <dbReference type="ARBA" id="ARBA00022475"/>
    </source>
</evidence>
<comment type="subcellular location">
    <subcellularLocation>
        <location evidence="1">Cell inner membrane</location>
    </subcellularLocation>
</comment>
<evidence type="ECO:0000256" key="1">
    <source>
        <dbReference type="ARBA" id="ARBA00004533"/>
    </source>
</evidence>
<dbReference type="AlphaFoldDB" id="A0A1F6H334"/>
<dbReference type="EMBL" id="MFNF01000001">
    <property type="protein sequence ID" value="OGH04775.1"/>
    <property type="molecule type" value="Genomic_DNA"/>
</dbReference>
<evidence type="ECO:0000256" key="5">
    <source>
        <dbReference type="ARBA" id="ARBA00023136"/>
    </source>
</evidence>
<dbReference type="InterPro" id="IPR004960">
    <property type="entry name" value="LipA_acyltrans"/>
</dbReference>
<keyword evidence="2" id="KW-1003">Cell membrane</keyword>
<dbReference type="PANTHER" id="PTHR30606">
    <property type="entry name" value="LIPID A BIOSYNTHESIS LAUROYL ACYLTRANSFERASE"/>
    <property type="match status" value="1"/>
</dbReference>
<dbReference type="GO" id="GO:0005886">
    <property type="term" value="C:plasma membrane"/>
    <property type="evidence" value="ECO:0007669"/>
    <property type="project" value="UniProtKB-SubCell"/>
</dbReference>
<comment type="caution">
    <text evidence="7">The sequence shown here is derived from an EMBL/GenBank/DDBJ whole genome shotgun (WGS) entry which is preliminary data.</text>
</comment>
<protein>
    <recommendedName>
        <fullName evidence="9">Lipid A biosynthesis acyltransferase</fullName>
    </recommendedName>
</protein>
<dbReference type="PANTHER" id="PTHR30606:SF10">
    <property type="entry name" value="PHOSPHATIDYLINOSITOL MANNOSIDE ACYLTRANSFERASE"/>
    <property type="match status" value="1"/>
</dbReference>
<dbReference type="GO" id="GO:0009247">
    <property type="term" value="P:glycolipid biosynthetic process"/>
    <property type="evidence" value="ECO:0007669"/>
    <property type="project" value="UniProtKB-ARBA"/>
</dbReference>
<proteinExistence type="predicted"/>
<evidence type="ECO:0000256" key="6">
    <source>
        <dbReference type="ARBA" id="ARBA00023315"/>
    </source>
</evidence>
<evidence type="ECO:0000313" key="8">
    <source>
        <dbReference type="Proteomes" id="UP000177583"/>
    </source>
</evidence>
<dbReference type="PIRSF" id="PIRSF026649">
    <property type="entry name" value="MsbB"/>
    <property type="match status" value="1"/>
</dbReference>
<sequence>MTEEIQPLPLWVQLRHQLERLLFLFLLELVRALSPQEAAAVGRWIGRQLFRFGVRRKVVDRNLEIAFPQLSKPELEALSLRCYQNMGSHLLEFLKLDSVPPQDLDRLVSLEGAEELKAAIAQGKGVVIAGSHFGHWELLSAAISRFVYPVAAYAGKQTNEWIDGRINLLRNRFGLQTITKSPRSNREMLQCLKDQGILGILGDLNVPHKHLFVDFFGVKAAAGPGLGRFVAKGKCPLFFIWITREGAARHKGHIIKLDYHLSGDLEADIAQIAQSYFSALEAKIKEYPDHYFWFNRRFKTRPVEEDQAGVKLYEKTD</sequence>
<dbReference type="Pfam" id="PF03279">
    <property type="entry name" value="Lip_A_acyltrans"/>
    <property type="match status" value="1"/>
</dbReference>
<evidence type="ECO:0000313" key="7">
    <source>
        <dbReference type="EMBL" id="OGH04775.1"/>
    </source>
</evidence>